<sequence>MRFWSDSVKPSVVSTRSESWQIGVKPVVTDESEKVTREDGETSAQMYAVKWFPARSTSTRLPANSPSL</sequence>
<gene>
    <name evidence="1" type="ORF">L2E82_45232</name>
</gene>
<comment type="caution">
    <text evidence="1">The sequence shown here is derived from an EMBL/GenBank/DDBJ whole genome shotgun (WGS) entry which is preliminary data.</text>
</comment>
<dbReference type="Proteomes" id="UP001055811">
    <property type="component" value="Linkage Group LG08"/>
</dbReference>
<reference evidence="2" key="1">
    <citation type="journal article" date="2022" name="Mol. Ecol. Resour.">
        <title>The genomes of chicory, endive, great burdock and yacon provide insights into Asteraceae palaeo-polyploidization history and plant inulin production.</title>
        <authorList>
            <person name="Fan W."/>
            <person name="Wang S."/>
            <person name="Wang H."/>
            <person name="Wang A."/>
            <person name="Jiang F."/>
            <person name="Liu H."/>
            <person name="Zhao H."/>
            <person name="Xu D."/>
            <person name="Zhang Y."/>
        </authorList>
    </citation>
    <scope>NUCLEOTIDE SEQUENCE [LARGE SCALE GENOMIC DNA]</scope>
    <source>
        <strain evidence="2">cv. Punajuju</strain>
    </source>
</reference>
<reference evidence="1 2" key="2">
    <citation type="journal article" date="2022" name="Mol. Ecol. Resour.">
        <title>The genomes of chicory, endive, great burdock and yacon provide insights into Asteraceae paleo-polyploidization history and plant inulin production.</title>
        <authorList>
            <person name="Fan W."/>
            <person name="Wang S."/>
            <person name="Wang H."/>
            <person name="Wang A."/>
            <person name="Jiang F."/>
            <person name="Liu H."/>
            <person name="Zhao H."/>
            <person name="Xu D."/>
            <person name="Zhang Y."/>
        </authorList>
    </citation>
    <scope>NUCLEOTIDE SEQUENCE [LARGE SCALE GENOMIC DNA]</scope>
    <source>
        <strain evidence="2">cv. Punajuju</strain>
        <tissue evidence="1">Leaves</tissue>
    </source>
</reference>
<name>A0ACB8ZSA3_CICIN</name>
<accession>A0ACB8ZSA3</accession>
<organism evidence="1 2">
    <name type="scientific">Cichorium intybus</name>
    <name type="common">Chicory</name>
    <dbReference type="NCBI Taxonomy" id="13427"/>
    <lineage>
        <taxon>Eukaryota</taxon>
        <taxon>Viridiplantae</taxon>
        <taxon>Streptophyta</taxon>
        <taxon>Embryophyta</taxon>
        <taxon>Tracheophyta</taxon>
        <taxon>Spermatophyta</taxon>
        <taxon>Magnoliopsida</taxon>
        <taxon>eudicotyledons</taxon>
        <taxon>Gunneridae</taxon>
        <taxon>Pentapetalae</taxon>
        <taxon>asterids</taxon>
        <taxon>campanulids</taxon>
        <taxon>Asterales</taxon>
        <taxon>Asteraceae</taxon>
        <taxon>Cichorioideae</taxon>
        <taxon>Cichorieae</taxon>
        <taxon>Cichoriinae</taxon>
        <taxon>Cichorium</taxon>
    </lineage>
</organism>
<dbReference type="EMBL" id="CM042016">
    <property type="protein sequence ID" value="KAI3700596.1"/>
    <property type="molecule type" value="Genomic_DNA"/>
</dbReference>
<keyword evidence="2" id="KW-1185">Reference proteome</keyword>
<evidence type="ECO:0000313" key="2">
    <source>
        <dbReference type="Proteomes" id="UP001055811"/>
    </source>
</evidence>
<proteinExistence type="predicted"/>
<evidence type="ECO:0000313" key="1">
    <source>
        <dbReference type="EMBL" id="KAI3700596.1"/>
    </source>
</evidence>
<protein>
    <submittedName>
        <fullName evidence="1">Uncharacterized protein</fullName>
    </submittedName>
</protein>